<evidence type="ECO:0000313" key="5">
    <source>
        <dbReference type="Proteomes" id="UP000276864"/>
    </source>
</evidence>
<dbReference type="OrthoDB" id="5286775at2759"/>
<dbReference type="VEuPathDB" id="FungiDB:BTJ68_02109"/>
<dbReference type="EMBL" id="QWIM01001894">
    <property type="protein sequence ID" value="RMY20040.1"/>
    <property type="molecule type" value="Genomic_DNA"/>
</dbReference>
<name>A0A3M6XT89_HORWE</name>
<feature type="region of interest" description="Disordered" evidence="1">
    <location>
        <begin position="173"/>
        <end position="216"/>
    </location>
</feature>
<dbReference type="AlphaFoldDB" id="A0A3M6XT89"/>
<feature type="compositionally biased region" description="Acidic residues" evidence="1">
    <location>
        <begin position="101"/>
        <end position="119"/>
    </location>
</feature>
<protein>
    <submittedName>
        <fullName evidence="2">Uncharacterized protein</fullName>
    </submittedName>
</protein>
<dbReference type="Proteomes" id="UP000271337">
    <property type="component" value="Unassembled WGS sequence"/>
</dbReference>
<evidence type="ECO:0000313" key="2">
    <source>
        <dbReference type="EMBL" id="RMX94024.1"/>
    </source>
</evidence>
<feature type="compositionally biased region" description="Acidic residues" evidence="1">
    <location>
        <begin position="178"/>
        <end position="188"/>
    </location>
</feature>
<dbReference type="Proteomes" id="UP000276864">
    <property type="component" value="Unassembled WGS sequence"/>
</dbReference>
<proteinExistence type="predicted"/>
<evidence type="ECO:0000313" key="4">
    <source>
        <dbReference type="Proteomes" id="UP000271337"/>
    </source>
</evidence>
<feature type="compositionally biased region" description="Basic and acidic residues" evidence="1">
    <location>
        <begin position="120"/>
        <end position="132"/>
    </location>
</feature>
<organism evidence="2 4">
    <name type="scientific">Hortaea werneckii</name>
    <name type="common">Black yeast</name>
    <name type="synonym">Cladosporium werneckii</name>
    <dbReference type="NCBI Taxonomy" id="91943"/>
    <lineage>
        <taxon>Eukaryota</taxon>
        <taxon>Fungi</taxon>
        <taxon>Dikarya</taxon>
        <taxon>Ascomycota</taxon>
        <taxon>Pezizomycotina</taxon>
        <taxon>Dothideomycetes</taxon>
        <taxon>Dothideomycetidae</taxon>
        <taxon>Mycosphaerellales</taxon>
        <taxon>Teratosphaeriaceae</taxon>
        <taxon>Hortaea</taxon>
    </lineage>
</organism>
<feature type="region of interest" description="Disordered" evidence="1">
    <location>
        <begin position="14"/>
        <end position="159"/>
    </location>
</feature>
<reference evidence="4 5" key="1">
    <citation type="journal article" date="2018" name="BMC Genomics">
        <title>Genomic evidence for intraspecific hybridization in a clonal and extremely halotolerant yeast.</title>
        <authorList>
            <person name="Gostincar C."/>
            <person name="Stajich J.E."/>
            <person name="Zupancic J."/>
            <person name="Zalar P."/>
            <person name="Gunde-Cimerman N."/>
        </authorList>
    </citation>
    <scope>NUCLEOTIDE SEQUENCE [LARGE SCALE GENOMIC DNA]</scope>
    <source>
        <strain evidence="3 5">EXF-6651</strain>
        <strain evidence="2 4">EXF-6669</strain>
    </source>
</reference>
<sequence>MFKRVSDSFWAYVSPVKDNEPDTANETPQTAPANPKGSSTSPRKGLLDEIVRQSRSMSPIARVDSWQLGPSSSGSGVKRKGIFGEIRDRTQKRGKMAYGLDDSDDAMESGEESMEDSDDDRNPDPDYDKFYVGEEPAAVDEESEEVEYGAEVEDYDIPDADALAEDMSNIRMRMSPDNYDDSEAEEENSVGYVSSEDADAEDSEEDDDEEEPEDTTLVVSEEEYAREHSRSKKVSVPAELSNRGVSFEELAAAGWSEEHIFLVQRIAMRGFEPLLPQYFYMDFRYLPDALFVQDDEKERAFISGVKGPTFHGIKALEKLFTLGGYVRDMTNFRCNTTPEMQFKRHLQGFIKWTDRDSGLDTKSTIPPLTLVMQNSDTPISVLQETARRKMAKLHARYHTAFSAHQTIEHSSPSSSSTSTKLHQPIPQIYALMASWTVIALVAYRPDLDEDQQVKVVSHHNFDDKDYDVWNSLALAIVLCHVRNVQVKIAEETGLGVRQPGVEEEVDDPDL</sequence>
<gene>
    <name evidence="3" type="ORF">D0866_12641</name>
    <name evidence="2" type="ORF">D0867_14000</name>
</gene>
<feature type="compositionally biased region" description="Polar residues" evidence="1">
    <location>
        <begin position="22"/>
        <end position="42"/>
    </location>
</feature>
<evidence type="ECO:0000313" key="3">
    <source>
        <dbReference type="EMBL" id="RMY20040.1"/>
    </source>
</evidence>
<dbReference type="EMBL" id="QWIL01002512">
    <property type="protein sequence ID" value="RMX94024.1"/>
    <property type="molecule type" value="Genomic_DNA"/>
</dbReference>
<comment type="caution">
    <text evidence="2">The sequence shown here is derived from an EMBL/GenBank/DDBJ whole genome shotgun (WGS) entry which is preliminary data.</text>
</comment>
<accession>A0A3M6XT89</accession>
<feature type="compositionally biased region" description="Acidic residues" evidence="1">
    <location>
        <begin position="196"/>
        <end position="216"/>
    </location>
</feature>
<feature type="compositionally biased region" description="Acidic residues" evidence="1">
    <location>
        <begin position="137"/>
        <end position="159"/>
    </location>
</feature>
<evidence type="ECO:0000256" key="1">
    <source>
        <dbReference type="SAM" id="MobiDB-lite"/>
    </source>
</evidence>